<protein>
    <recommendedName>
        <fullName evidence="3">Dinitrogenase iron-molybdenum cofactor biosynthesis domain-containing protein</fullName>
    </recommendedName>
</protein>
<proteinExistence type="predicted"/>
<evidence type="ECO:0008006" key="3">
    <source>
        <dbReference type="Google" id="ProtNLM"/>
    </source>
</evidence>
<reference evidence="1 2" key="1">
    <citation type="submission" date="2018-08" db="EMBL/GenBank/DDBJ databases">
        <title>Complete genome sequencing of Blastochloris tepida GI.</title>
        <authorList>
            <person name="Tsukatani Y."/>
            <person name="Mori H."/>
        </authorList>
    </citation>
    <scope>NUCLEOTIDE SEQUENCE [LARGE SCALE GENOMIC DNA]</scope>
    <source>
        <strain evidence="1 2">GI</strain>
    </source>
</reference>
<dbReference type="Gene3D" id="3.30.420.130">
    <property type="entry name" value="Dinitrogenase iron-molybdenum cofactor biosynthesis domain"/>
    <property type="match status" value="1"/>
</dbReference>
<organism evidence="1 2">
    <name type="scientific">Blastochloris tepida</name>
    <dbReference type="NCBI Taxonomy" id="2233851"/>
    <lineage>
        <taxon>Bacteria</taxon>
        <taxon>Pseudomonadati</taxon>
        <taxon>Pseudomonadota</taxon>
        <taxon>Alphaproteobacteria</taxon>
        <taxon>Hyphomicrobiales</taxon>
        <taxon>Blastochloridaceae</taxon>
        <taxon>Blastochloris</taxon>
    </lineage>
</organism>
<dbReference type="OrthoDB" id="9797941at2"/>
<dbReference type="AlphaFoldDB" id="A0A348G3C4"/>
<accession>A0A348G3C4</accession>
<keyword evidence="2" id="KW-1185">Reference proteome</keyword>
<dbReference type="EMBL" id="AP018907">
    <property type="protein sequence ID" value="BBF94057.1"/>
    <property type="molecule type" value="Genomic_DNA"/>
</dbReference>
<dbReference type="InterPro" id="IPR036105">
    <property type="entry name" value="DiNase_FeMo-co_biosyn_sf"/>
</dbReference>
<dbReference type="KEGG" id="blag:BLTE_27420"/>
<dbReference type="RefSeq" id="WP_126401208.1">
    <property type="nucleotide sequence ID" value="NZ_AP018907.1"/>
</dbReference>
<name>A0A348G3C4_9HYPH</name>
<gene>
    <name evidence="1" type="ORF">BLTE_27420</name>
</gene>
<dbReference type="Proteomes" id="UP000266934">
    <property type="component" value="Chromosome"/>
</dbReference>
<evidence type="ECO:0000313" key="1">
    <source>
        <dbReference type="EMBL" id="BBF94057.1"/>
    </source>
</evidence>
<evidence type="ECO:0000313" key="2">
    <source>
        <dbReference type="Proteomes" id="UP000266934"/>
    </source>
</evidence>
<sequence>MKIAVATRDWATVSGHAGKAACWLLYDLSGHRDGAPLPRPARVELTGDQVFHYFNDAGPHPLDGVEIIVAGSAGDGFLRHMKTRGADVLLTGETDPEKALSRILAGDALPDPRFDITTTLCKLRDLFSRR</sequence>
<dbReference type="SUPFAM" id="SSF53146">
    <property type="entry name" value="Nitrogenase accessory factor-like"/>
    <property type="match status" value="1"/>
</dbReference>